<sequence>MNKPNERTSSFPAIGCCLTTGSFMPQSGNTEASQKDPADVLLTGINGLLQSGYDFAELTVGALAQLSEDEFARLQSRLKEEGIAIPVFNSFIPPALKLTGPETQAQAIEEYVAKAMKRVHEVGGEMIIFGSGGARTVPEGYAVEQGLQQIKDFLTLCDRYADQYDLIVAIEPLNRKESNVINKVEEALDVALELNLRHIQVLADAYHMHLEQESPEIVKRAVESNLLAHVHYAEFDRSFPSGTEDAGVDLRGLFTFLRDCGYQGRVSAECMGENVMVHNQASLRYVRNLLVQLHERGE</sequence>
<dbReference type="Proteomes" id="UP001597180">
    <property type="component" value="Unassembled WGS sequence"/>
</dbReference>
<feature type="domain" description="Xylose isomerase-like TIM barrel" evidence="1">
    <location>
        <begin position="50"/>
        <end position="274"/>
    </location>
</feature>
<keyword evidence="3" id="KW-1185">Reference proteome</keyword>
<gene>
    <name evidence="2" type="ORF">ACFQ4B_34830</name>
</gene>
<dbReference type="SUPFAM" id="SSF51658">
    <property type="entry name" value="Xylose isomerase-like"/>
    <property type="match status" value="1"/>
</dbReference>
<evidence type="ECO:0000313" key="3">
    <source>
        <dbReference type="Proteomes" id="UP001597180"/>
    </source>
</evidence>
<dbReference type="Gene3D" id="3.20.20.150">
    <property type="entry name" value="Divalent-metal-dependent TIM barrel enzymes"/>
    <property type="match status" value="1"/>
</dbReference>
<dbReference type="RefSeq" id="WP_345594002.1">
    <property type="nucleotide sequence ID" value="NZ_BAABJG010000052.1"/>
</dbReference>
<reference evidence="3" key="1">
    <citation type="journal article" date="2019" name="Int. J. Syst. Evol. Microbiol.">
        <title>The Global Catalogue of Microorganisms (GCM) 10K type strain sequencing project: providing services to taxonomists for standard genome sequencing and annotation.</title>
        <authorList>
            <consortium name="The Broad Institute Genomics Platform"/>
            <consortium name="The Broad Institute Genome Sequencing Center for Infectious Disease"/>
            <person name="Wu L."/>
            <person name="Ma J."/>
        </authorList>
    </citation>
    <scope>NUCLEOTIDE SEQUENCE [LARGE SCALE GENOMIC DNA]</scope>
    <source>
        <strain evidence="3">CCUG 53270</strain>
    </source>
</reference>
<dbReference type="InterPro" id="IPR036237">
    <property type="entry name" value="Xyl_isomerase-like_sf"/>
</dbReference>
<organism evidence="2 3">
    <name type="scientific">Paenibacillus vulneris</name>
    <dbReference type="NCBI Taxonomy" id="1133364"/>
    <lineage>
        <taxon>Bacteria</taxon>
        <taxon>Bacillati</taxon>
        <taxon>Bacillota</taxon>
        <taxon>Bacilli</taxon>
        <taxon>Bacillales</taxon>
        <taxon>Paenibacillaceae</taxon>
        <taxon>Paenibacillus</taxon>
    </lineage>
</organism>
<dbReference type="GO" id="GO:0016853">
    <property type="term" value="F:isomerase activity"/>
    <property type="evidence" value="ECO:0007669"/>
    <property type="project" value="UniProtKB-KW"/>
</dbReference>
<dbReference type="InterPro" id="IPR050312">
    <property type="entry name" value="IolE/XylAMocC-like"/>
</dbReference>
<protein>
    <submittedName>
        <fullName evidence="2">Sugar phosphate isomerase/epimerase family protein</fullName>
    </submittedName>
</protein>
<dbReference type="PANTHER" id="PTHR12110">
    <property type="entry name" value="HYDROXYPYRUVATE ISOMERASE"/>
    <property type="match status" value="1"/>
</dbReference>
<evidence type="ECO:0000259" key="1">
    <source>
        <dbReference type="Pfam" id="PF01261"/>
    </source>
</evidence>
<accession>A0ABW3UX34</accession>
<evidence type="ECO:0000313" key="2">
    <source>
        <dbReference type="EMBL" id="MFD1225268.1"/>
    </source>
</evidence>
<name>A0ABW3UX34_9BACL</name>
<dbReference type="InterPro" id="IPR013022">
    <property type="entry name" value="Xyl_isomerase-like_TIM-brl"/>
</dbReference>
<dbReference type="Pfam" id="PF01261">
    <property type="entry name" value="AP_endonuc_2"/>
    <property type="match status" value="1"/>
</dbReference>
<keyword evidence="2" id="KW-0413">Isomerase</keyword>
<comment type="caution">
    <text evidence="2">The sequence shown here is derived from an EMBL/GenBank/DDBJ whole genome shotgun (WGS) entry which is preliminary data.</text>
</comment>
<proteinExistence type="predicted"/>
<dbReference type="EMBL" id="JBHTLU010000058">
    <property type="protein sequence ID" value="MFD1225268.1"/>
    <property type="molecule type" value="Genomic_DNA"/>
</dbReference>